<evidence type="ECO:0000256" key="1">
    <source>
        <dbReference type="SAM" id="MobiDB-lite"/>
    </source>
</evidence>
<dbReference type="AlphaFoldDB" id="A0A6G9Y9J9"/>
<evidence type="ECO:0000313" key="3">
    <source>
        <dbReference type="Proteomes" id="UP000503540"/>
    </source>
</evidence>
<feature type="region of interest" description="Disordered" evidence="1">
    <location>
        <begin position="88"/>
        <end position="108"/>
    </location>
</feature>
<keyword evidence="3" id="KW-1185">Reference proteome</keyword>
<reference evidence="2 3" key="1">
    <citation type="journal article" date="2019" name="ACS Chem. Biol.">
        <title>Identification and Mobilization of a Cryptic Antibiotic Biosynthesis Gene Locus from a Human-Pathogenic Nocardia Isolate.</title>
        <authorList>
            <person name="Herisse M."/>
            <person name="Ishida K."/>
            <person name="Porter J.L."/>
            <person name="Howden B."/>
            <person name="Hertweck C."/>
            <person name="Stinear T.P."/>
            <person name="Pidot S.J."/>
        </authorList>
    </citation>
    <scope>NUCLEOTIDE SEQUENCE [LARGE SCALE GENOMIC DNA]</scope>
    <source>
        <strain evidence="2 3">AUSMDU00012717</strain>
    </source>
</reference>
<dbReference type="KEGG" id="nah:F5544_09620"/>
<name>A0A6G9Y9J9_9NOCA</name>
<proteinExistence type="predicted"/>
<accession>A0A6G9Y9J9</accession>
<dbReference type="Proteomes" id="UP000503540">
    <property type="component" value="Chromosome"/>
</dbReference>
<dbReference type="RefSeq" id="WP_167472876.1">
    <property type="nucleotide sequence ID" value="NZ_CP046172.1"/>
</dbReference>
<organism evidence="2 3">
    <name type="scientific">Nocardia arthritidis</name>
    <dbReference type="NCBI Taxonomy" id="228602"/>
    <lineage>
        <taxon>Bacteria</taxon>
        <taxon>Bacillati</taxon>
        <taxon>Actinomycetota</taxon>
        <taxon>Actinomycetes</taxon>
        <taxon>Mycobacteriales</taxon>
        <taxon>Nocardiaceae</taxon>
        <taxon>Nocardia</taxon>
    </lineage>
</organism>
<gene>
    <name evidence="2" type="ORF">F5544_09620</name>
</gene>
<sequence>MTAESRFAEVLCRVEFCEPLTRARAHQLHDLHPHHPPDDCLVRLASLIRLAEGDTDELLFDMDTATATTDFAEPAQQDTEIRCTRIESHRMSRTATRKPLKEIPRREC</sequence>
<protein>
    <submittedName>
        <fullName evidence="2">Uncharacterized protein</fullName>
    </submittedName>
</protein>
<evidence type="ECO:0000313" key="2">
    <source>
        <dbReference type="EMBL" id="QIS09824.1"/>
    </source>
</evidence>
<dbReference type="EMBL" id="CP046172">
    <property type="protein sequence ID" value="QIS09824.1"/>
    <property type="molecule type" value="Genomic_DNA"/>
</dbReference>
<feature type="compositionally biased region" description="Basic and acidic residues" evidence="1">
    <location>
        <begin position="99"/>
        <end position="108"/>
    </location>
</feature>